<accession>A0ABT4LWB4</accession>
<keyword evidence="2" id="KW-1185">Reference proteome</keyword>
<organism evidence="1 2">
    <name type="scientific">Henriciella marina</name>
    <dbReference type="NCBI Taxonomy" id="453851"/>
    <lineage>
        <taxon>Bacteria</taxon>
        <taxon>Pseudomonadati</taxon>
        <taxon>Pseudomonadota</taxon>
        <taxon>Alphaproteobacteria</taxon>
        <taxon>Hyphomonadales</taxon>
        <taxon>Hyphomonadaceae</taxon>
        <taxon>Henriciella</taxon>
    </lineage>
</organism>
<comment type="caution">
    <text evidence="1">The sequence shown here is derived from an EMBL/GenBank/DDBJ whole genome shotgun (WGS) entry which is preliminary data.</text>
</comment>
<dbReference type="RefSeq" id="WP_269402725.1">
    <property type="nucleotide sequence ID" value="NZ_JAPWGW010000003.1"/>
</dbReference>
<proteinExistence type="predicted"/>
<evidence type="ECO:0000313" key="2">
    <source>
        <dbReference type="Proteomes" id="UP001083770"/>
    </source>
</evidence>
<dbReference type="Pfam" id="PF12686">
    <property type="entry name" value="DUF3800"/>
    <property type="match status" value="1"/>
</dbReference>
<dbReference type="Proteomes" id="UP001083770">
    <property type="component" value="Unassembled WGS sequence"/>
</dbReference>
<reference evidence="1" key="1">
    <citation type="submission" date="2022-12" db="EMBL/GenBank/DDBJ databases">
        <title>Bacterial isolates from different developmental stages of Nematostella vectensis.</title>
        <authorList>
            <person name="Fraune S."/>
        </authorList>
    </citation>
    <scope>NUCLEOTIDE SEQUENCE</scope>
    <source>
        <strain evidence="1">G21632-S1</strain>
    </source>
</reference>
<evidence type="ECO:0000313" key="1">
    <source>
        <dbReference type="EMBL" id="MCZ4298657.1"/>
    </source>
</evidence>
<sequence length="259" mass="30245">MYRLYLDEVGTDGLNHLDVDKHRYLSLSGVVMKLGTVNDDLTRRINDIKFNIIRHDPDEPINLHRSDVVGRKGPFEILRDTTVAAHFDAALINIFRTADYRVITVIIDKAWMLRQKHWKNRHPYHWLMEVLVEKYALFLKDQDTIGDIMPESRGKKKDGLLQEAYSEVRNSGTYYVPANEFQQRLRASKLKFRTKKDNVSGLQLCDMIAHPSHMFCRHCDRHPVELGPFARRVSQILAAEKYHRSARGRVIGYGMKRFP</sequence>
<protein>
    <submittedName>
        <fullName evidence="1">DUF3800 domain-containing protein</fullName>
    </submittedName>
</protein>
<gene>
    <name evidence="1" type="ORF">O4G74_11355</name>
</gene>
<dbReference type="EMBL" id="JAPWGW010000003">
    <property type="protein sequence ID" value="MCZ4298657.1"/>
    <property type="molecule type" value="Genomic_DNA"/>
</dbReference>
<name>A0ABT4LWB4_9PROT</name>
<dbReference type="InterPro" id="IPR024524">
    <property type="entry name" value="DUF3800"/>
</dbReference>